<dbReference type="GO" id="GO:0016491">
    <property type="term" value="F:oxidoreductase activity"/>
    <property type="evidence" value="ECO:0007669"/>
    <property type="project" value="InterPro"/>
</dbReference>
<organism evidence="2 3">
    <name type="scientific">Bimuria novae-zelandiae CBS 107.79</name>
    <dbReference type="NCBI Taxonomy" id="1447943"/>
    <lineage>
        <taxon>Eukaryota</taxon>
        <taxon>Fungi</taxon>
        <taxon>Dikarya</taxon>
        <taxon>Ascomycota</taxon>
        <taxon>Pezizomycotina</taxon>
        <taxon>Dothideomycetes</taxon>
        <taxon>Pleosporomycetidae</taxon>
        <taxon>Pleosporales</taxon>
        <taxon>Massarineae</taxon>
        <taxon>Didymosphaeriaceae</taxon>
        <taxon>Bimuria</taxon>
    </lineage>
</organism>
<dbReference type="Gene3D" id="3.40.50.720">
    <property type="entry name" value="NAD(P)-binding Rossmann-like Domain"/>
    <property type="match status" value="1"/>
</dbReference>
<dbReference type="Proteomes" id="UP000800036">
    <property type="component" value="Unassembled WGS sequence"/>
</dbReference>
<keyword evidence="3" id="KW-1185">Reference proteome</keyword>
<dbReference type="InterPro" id="IPR050700">
    <property type="entry name" value="YIM1/Zinc_Alcohol_DH_Fams"/>
</dbReference>
<dbReference type="Pfam" id="PF13602">
    <property type="entry name" value="ADH_zinc_N_2"/>
    <property type="match status" value="1"/>
</dbReference>
<dbReference type="SMART" id="SM00829">
    <property type="entry name" value="PKS_ER"/>
    <property type="match status" value="1"/>
</dbReference>
<feature type="domain" description="Enoyl reductase (ER)" evidence="1">
    <location>
        <begin position="18"/>
        <end position="332"/>
    </location>
</feature>
<dbReference type="SUPFAM" id="SSF50129">
    <property type="entry name" value="GroES-like"/>
    <property type="match status" value="1"/>
</dbReference>
<dbReference type="InterPro" id="IPR011032">
    <property type="entry name" value="GroES-like_sf"/>
</dbReference>
<dbReference type="PANTHER" id="PTHR11695">
    <property type="entry name" value="ALCOHOL DEHYDROGENASE RELATED"/>
    <property type="match status" value="1"/>
</dbReference>
<dbReference type="Pfam" id="PF08240">
    <property type="entry name" value="ADH_N"/>
    <property type="match status" value="1"/>
</dbReference>
<dbReference type="InterPro" id="IPR036291">
    <property type="entry name" value="NAD(P)-bd_dom_sf"/>
</dbReference>
<dbReference type="InterPro" id="IPR013154">
    <property type="entry name" value="ADH-like_N"/>
</dbReference>
<sequence length="340" mass="36117">MSTTSKMSAWQYTSTASGLEKNLYLPATGVPKPSVTATQLLVEVYAAALNPADYKVPELLPTIPVLTSPGTPGQDFCGRVCETGAQASGYRVGELVFGVGKGSLAQYVAVEKDAVARVPEGLEGSVDEMAGVGVAGVTAFQSIVPNVQEGRGDRVFINGGSGGTGIFGLQIAKAMGCHVTTSCSGANAELCKSLGADEVLDYTAGDVVEALKEKGGTFDLVVDNVGSPRNLYKECHHFVKEEGRIVQVGAEMGVGAAVQLARNMLLPGMFGGGRRKFQFVVLKTRHEELARLAKWIEEGKVKPVVDSVWEFYDAPKAFERLKTHRAKGKVVVHVKKDLLK</sequence>
<dbReference type="CDD" id="cd08267">
    <property type="entry name" value="MDR1"/>
    <property type="match status" value="1"/>
</dbReference>
<evidence type="ECO:0000259" key="1">
    <source>
        <dbReference type="SMART" id="SM00829"/>
    </source>
</evidence>
<dbReference type="Gene3D" id="3.90.180.10">
    <property type="entry name" value="Medium-chain alcohol dehydrogenases, catalytic domain"/>
    <property type="match status" value="1"/>
</dbReference>
<gene>
    <name evidence="2" type="ORF">BU23DRAFT_534477</name>
</gene>
<dbReference type="InterPro" id="IPR020843">
    <property type="entry name" value="ER"/>
</dbReference>
<evidence type="ECO:0000313" key="3">
    <source>
        <dbReference type="Proteomes" id="UP000800036"/>
    </source>
</evidence>
<dbReference type="GO" id="GO:0005739">
    <property type="term" value="C:mitochondrion"/>
    <property type="evidence" value="ECO:0007669"/>
    <property type="project" value="TreeGrafter"/>
</dbReference>
<dbReference type="AlphaFoldDB" id="A0A6A5VH93"/>
<name>A0A6A5VH93_9PLEO</name>
<dbReference type="OrthoDB" id="201656at2759"/>
<protein>
    <submittedName>
        <fullName evidence="2">NAD(P)-binding protein</fullName>
    </submittedName>
</protein>
<dbReference type="PANTHER" id="PTHR11695:SF294">
    <property type="entry name" value="RETICULON-4-INTERACTING PROTEIN 1, MITOCHONDRIAL"/>
    <property type="match status" value="1"/>
</dbReference>
<dbReference type="SUPFAM" id="SSF51735">
    <property type="entry name" value="NAD(P)-binding Rossmann-fold domains"/>
    <property type="match status" value="1"/>
</dbReference>
<accession>A0A6A5VH93</accession>
<dbReference type="EMBL" id="ML976685">
    <property type="protein sequence ID" value="KAF1972667.1"/>
    <property type="molecule type" value="Genomic_DNA"/>
</dbReference>
<reference evidence="2" key="1">
    <citation type="journal article" date="2020" name="Stud. Mycol.">
        <title>101 Dothideomycetes genomes: a test case for predicting lifestyles and emergence of pathogens.</title>
        <authorList>
            <person name="Haridas S."/>
            <person name="Albert R."/>
            <person name="Binder M."/>
            <person name="Bloem J."/>
            <person name="Labutti K."/>
            <person name="Salamov A."/>
            <person name="Andreopoulos B."/>
            <person name="Baker S."/>
            <person name="Barry K."/>
            <person name="Bills G."/>
            <person name="Bluhm B."/>
            <person name="Cannon C."/>
            <person name="Castanera R."/>
            <person name="Culley D."/>
            <person name="Daum C."/>
            <person name="Ezra D."/>
            <person name="Gonzalez J."/>
            <person name="Henrissat B."/>
            <person name="Kuo A."/>
            <person name="Liang C."/>
            <person name="Lipzen A."/>
            <person name="Lutzoni F."/>
            <person name="Magnuson J."/>
            <person name="Mondo S."/>
            <person name="Nolan M."/>
            <person name="Ohm R."/>
            <person name="Pangilinan J."/>
            <person name="Park H.-J."/>
            <person name="Ramirez L."/>
            <person name="Alfaro M."/>
            <person name="Sun H."/>
            <person name="Tritt A."/>
            <person name="Yoshinaga Y."/>
            <person name="Zwiers L.-H."/>
            <person name="Turgeon B."/>
            <person name="Goodwin S."/>
            <person name="Spatafora J."/>
            <person name="Crous P."/>
            <person name="Grigoriev I."/>
        </authorList>
    </citation>
    <scope>NUCLEOTIDE SEQUENCE</scope>
    <source>
        <strain evidence="2">CBS 107.79</strain>
    </source>
</reference>
<proteinExistence type="predicted"/>
<evidence type="ECO:0000313" key="2">
    <source>
        <dbReference type="EMBL" id="KAF1972667.1"/>
    </source>
</evidence>